<evidence type="ECO:0000259" key="2">
    <source>
        <dbReference type="PROSITE" id="PS51898"/>
    </source>
</evidence>
<sequence length="375" mass="43734">MDAIDQKIQQANERLKKKGTRVVIYRRENRLWLRGTLPPKPHINKNGDYSQFVSLGKNAIASEKGIKYATAKAMLLTGQLQAGTFDWADWIDLDKVAPNRVEARLVKDWCAEYEKDYWQRIKRTPEREANWKKDHGLVFSKLSHDEPLTIEVLLNYIRSTEPDSRSRKRACDYCYKLAEFAQLEGIEQIRKLTGNYSVRSVDPRSLPSDKEIFEFCDSIKTPSWRWVVRMMATYGLRNYEAFRLDLQDFPTIRVLNGKTGKRIVVPLYPEWADAWQLHKICLPDISLDYANSKIGTKVSGWFFDNKAPFSAYNLRHSYARRCFEFDIAPDRAAKFMGHSLSVHLQVYRAWFDEAVYLADYAKAIAKPDRPKPPNY</sequence>
<comment type="caution">
    <text evidence="3">The sequence shown here is derived from an EMBL/GenBank/DDBJ whole genome shotgun (WGS) entry which is preliminary data.</text>
</comment>
<dbReference type="AlphaFoldDB" id="A0A8J7LAI5"/>
<keyword evidence="4" id="KW-1185">Reference proteome</keyword>
<evidence type="ECO:0000313" key="3">
    <source>
        <dbReference type="EMBL" id="MBH8566689.1"/>
    </source>
</evidence>
<dbReference type="RefSeq" id="WP_198128425.1">
    <property type="nucleotide sequence ID" value="NZ_JAECZC010000102.1"/>
</dbReference>
<evidence type="ECO:0000313" key="4">
    <source>
        <dbReference type="Proteomes" id="UP000632766"/>
    </source>
</evidence>
<reference evidence="3 4" key="1">
    <citation type="journal article" date="2021" name="Int. J. Syst. Evol. Microbiol.">
        <title>Amazonocrinis nigriterrae gen. nov., sp. nov., Atlanticothrix silvestris gen. nov., sp. nov. and Dendronalium phyllosphericum gen. nov., sp. nov., nostocacean cyanobacteria from Brazilian environments.</title>
        <authorList>
            <person name="Alvarenga D.O."/>
            <person name="Andreote A.P.D."/>
            <person name="Branco L.H.Z."/>
            <person name="Delbaje E."/>
            <person name="Cruz R.B."/>
            <person name="Varani A.M."/>
            <person name="Fiore M.F."/>
        </authorList>
    </citation>
    <scope>NUCLEOTIDE SEQUENCE [LARGE SCALE GENOMIC DNA]</scope>
    <source>
        <strain evidence="3 4">CENA67</strain>
    </source>
</reference>
<name>A0A8J7LAI5_9NOST</name>
<dbReference type="EMBL" id="JAECZC010000102">
    <property type="protein sequence ID" value="MBH8566689.1"/>
    <property type="molecule type" value="Genomic_DNA"/>
</dbReference>
<dbReference type="GO" id="GO:0003677">
    <property type="term" value="F:DNA binding"/>
    <property type="evidence" value="ECO:0007669"/>
    <property type="project" value="InterPro"/>
</dbReference>
<dbReference type="SUPFAM" id="SSF56349">
    <property type="entry name" value="DNA breaking-rejoining enzymes"/>
    <property type="match status" value="1"/>
</dbReference>
<dbReference type="InterPro" id="IPR013762">
    <property type="entry name" value="Integrase-like_cat_sf"/>
</dbReference>
<proteinExistence type="predicted"/>
<dbReference type="GO" id="GO:0006310">
    <property type="term" value="P:DNA recombination"/>
    <property type="evidence" value="ECO:0007669"/>
    <property type="project" value="UniProtKB-KW"/>
</dbReference>
<dbReference type="Proteomes" id="UP000632766">
    <property type="component" value="Unassembled WGS sequence"/>
</dbReference>
<dbReference type="GO" id="GO:0015074">
    <property type="term" value="P:DNA integration"/>
    <property type="evidence" value="ECO:0007669"/>
    <property type="project" value="InterPro"/>
</dbReference>
<protein>
    <submittedName>
        <fullName evidence="3">Integrase</fullName>
    </submittedName>
</protein>
<dbReference type="Gene3D" id="1.10.443.10">
    <property type="entry name" value="Intergrase catalytic core"/>
    <property type="match status" value="1"/>
</dbReference>
<organism evidence="3 4">
    <name type="scientific">Amazonocrinis nigriterrae CENA67</name>
    <dbReference type="NCBI Taxonomy" id="2794033"/>
    <lineage>
        <taxon>Bacteria</taxon>
        <taxon>Bacillati</taxon>
        <taxon>Cyanobacteriota</taxon>
        <taxon>Cyanophyceae</taxon>
        <taxon>Nostocales</taxon>
        <taxon>Nostocaceae</taxon>
        <taxon>Amazonocrinis</taxon>
        <taxon>Amazonocrinis nigriterrae</taxon>
    </lineage>
</organism>
<dbReference type="PROSITE" id="PS51898">
    <property type="entry name" value="TYR_RECOMBINASE"/>
    <property type="match status" value="1"/>
</dbReference>
<dbReference type="InterPro" id="IPR011010">
    <property type="entry name" value="DNA_brk_join_enz"/>
</dbReference>
<keyword evidence="1" id="KW-0233">DNA recombination</keyword>
<accession>A0A8J7LAI5</accession>
<gene>
    <name evidence="3" type="ORF">I8748_31830</name>
</gene>
<evidence type="ECO:0000256" key="1">
    <source>
        <dbReference type="ARBA" id="ARBA00023172"/>
    </source>
</evidence>
<dbReference type="InterPro" id="IPR002104">
    <property type="entry name" value="Integrase_catalytic"/>
</dbReference>
<feature type="domain" description="Tyr recombinase" evidence="2">
    <location>
        <begin position="201"/>
        <end position="361"/>
    </location>
</feature>